<evidence type="ECO:0000256" key="5">
    <source>
        <dbReference type="ARBA" id="ARBA00022826"/>
    </source>
</evidence>
<keyword evidence="9" id="KW-0406">Ion transport</keyword>
<feature type="transmembrane region" description="Helical" evidence="13">
    <location>
        <begin position="244"/>
        <end position="265"/>
    </location>
</feature>
<dbReference type="Gene3D" id="1.10.287.70">
    <property type="match status" value="1"/>
</dbReference>
<evidence type="ECO:0000259" key="14">
    <source>
        <dbReference type="Pfam" id="PF00520"/>
    </source>
</evidence>
<comment type="caution">
    <text evidence="15">The sequence shown here is derived from an EMBL/GenBank/DDBJ whole genome shotgun (WGS) entry which is preliminary data.</text>
</comment>
<evidence type="ECO:0000313" key="16">
    <source>
        <dbReference type="Proteomes" id="UP001473302"/>
    </source>
</evidence>
<keyword evidence="6" id="KW-0851">Voltage-gated channel</keyword>
<dbReference type="InterPro" id="IPR027359">
    <property type="entry name" value="Volt_channel_dom_sf"/>
</dbReference>
<evidence type="ECO:0000256" key="9">
    <source>
        <dbReference type="ARBA" id="ARBA00023065"/>
    </source>
</evidence>
<dbReference type="Proteomes" id="UP001473302">
    <property type="component" value="Unassembled WGS sequence"/>
</dbReference>
<evidence type="ECO:0000256" key="10">
    <source>
        <dbReference type="ARBA" id="ARBA00023136"/>
    </source>
</evidence>
<evidence type="ECO:0000313" key="15">
    <source>
        <dbReference type="EMBL" id="GAA5811330.1"/>
    </source>
</evidence>
<protein>
    <recommendedName>
        <fullName evidence="14">Ion transport domain-containing protein</fullName>
    </recommendedName>
</protein>
<evidence type="ECO:0000256" key="1">
    <source>
        <dbReference type="ARBA" id="ARBA00004141"/>
    </source>
</evidence>
<comment type="subcellular location">
    <subcellularLocation>
        <location evidence="1">Membrane</location>
        <topology evidence="1">Multi-pass membrane protein</topology>
    </subcellularLocation>
</comment>
<keyword evidence="2" id="KW-0813">Transport</keyword>
<keyword evidence="7" id="KW-0630">Potassium</keyword>
<gene>
    <name evidence="15" type="ORF">MFLAVUS_004763</name>
</gene>
<dbReference type="Gene3D" id="1.20.120.350">
    <property type="entry name" value="Voltage-gated potassium channels. Chain C"/>
    <property type="match status" value="1"/>
</dbReference>
<dbReference type="PRINTS" id="PR00169">
    <property type="entry name" value="KCHANNEL"/>
</dbReference>
<keyword evidence="16" id="KW-1185">Reference proteome</keyword>
<evidence type="ECO:0000256" key="11">
    <source>
        <dbReference type="ARBA" id="ARBA00023303"/>
    </source>
</evidence>
<keyword evidence="5" id="KW-0631">Potassium channel</keyword>
<dbReference type="SUPFAM" id="SSF81324">
    <property type="entry name" value="Voltage-gated potassium channels"/>
    <property type="match status" value="1"/>
</dbReference>
<dbReference type="Pfam" id="PF00520">
    <property type="entry name" value="Ion_trans"/>
    <property type="match status" value="1"/>
</dbReference>
<evidence type="ECO:0000256" key="6">
    <source>
        <dbReference type="ARBA" id="ARBA00022882"/>
    </source>
</evidence>
<feature type="compositionally biased region" description="Polar residues" evidence="12">
    <location>
        <begin position="382"/>
        <end position="401"/>
    </location>
</feature>
<evidence type="ECO:0000256" key="7">
    <source>
        <dbReference type="ARBA" id="ARBA00022958"/>
    </source>
</evidence>
<evidence type="ECO:0000256" key="4">
    <source>
        <dbReference type="ARBA" id="ARBA00022692"/>
    </source>
</evidence>
<evidence type="ECO:0000256" key="13">
    <source>
        <dbReference type="SAM" id="Phobius"/>
    </source>
</evidence>
<keyword evidence="11" id="KW-0407">Ion channel</keyword>
<feature type="region of interest" description="Disordered" evidence="12">
    <location>
        <begin position="382"/>
        <end position="408"/>
    </location>
</feature>
<proteinExistence type="predicted"/>
<name>A0ABP9YWU2_9FUNG</name>
<reference evidence="15 16" key="1">
    <citation type="submission" date="2024-04" db="EMBL/GenBank/DDBJ databases">
        <title>genome sequences of Mucor flavus KT1a and Helicostylum pulchrum KT1b strains isolated from the surface of a dry-aged beef.</title>
        <authorList>
            <person name="Toyotome T."/>
            <person name="Hosono M."/>
            <person name="Torimaru M."/>
            <person name="Fukuda K."/>
            <person name="Mikami N."/>
        </authorList>
    </citation>
    <scope>NUCLEOTIDE SEQUENCE [LARGE SCALE GENOMIC DNA]</scope>
    <source>
        <strain evidence="15 16">KT1a</strain>
    </source>
</reference>
<evidence type="ECO:0000256" key="12">
    <source>
        <dbReference type="SAM" id="MobiDB-lite"/>
    </source>
</evidence>
<dbReference type="PANTHER" id="PTHR11537">
    <property type="entry name" value="VOLTAGE-GATED POTASSIUM CHANNEL"/>
    <property type="match status" value="1"/>
</dbReference>
<dbReference type="InterPro" id="IPR028325">
    <property type="entry name" value="VG_K_chnl"/>
</dbReference>
<evidence type="ECO:0000256" key="8">
    <source>
        <dbReference type="ARBA" id="ARBA00022989"/>
    </source>
</evidence>
<feature type="transmembrane region" description="Helical" evidence="13">
    <location>
        <begin position="201"/>
        <end position="223"/>
    </location>
</feature>
<dbReference type="InterPro" id="IPR005821">
    <property type="entry name" value="Ion_trans_dom"/>
</dbReference>
<feature type="transmembrane region" description="Helical" evidence="13">
    <location>
        <begin position="96"/>
        <end position="117"/>
    </location>
</feature>
<keyword evidence="3" id="KW-0633">Potassium transport</keyword>
<evidence type="ECO:0000256" key="3">
    <source>
        <dbReference type="ARBA" id="ARBA00022538"/>
    </source>
</evidence>
<evidence type="ECO:0000256" key="2">
    <source>
        <dbReference type="ARBA" id="ARBA00022448"/>
    </source>
</evidence>
<feature type="domain" description="Ion transport" evidence="14">
    <location>
        <begin position="163"/>
        <end position="300"/>
    </location>
</feature>
<accession>A0ABP9YWU2</accession>
<dbReference type="EMBL" id="BAABUK010000009">
    <property type="protein sequence ID" value="GAA5811330.1"/>
    <property type="molecule type" value="Genomic_DNA"/>
</dbReference>
<keyword evidence="10 13" id="KW-0472">Membrane</keyword>
<dbReference type="PANTHER" id="PTHR11537:SF254">
    <property type="entry name" value="POTASSIUM VOLTAGE-GATED CHANNEL PROTEIN SHAB"/>
    <property type="match status" value="1"/>
</dbReference>
<feature type="transmembrane region" description="Helical" evidence="13">
    <location>
        <begin position="277"/>
        <end position="300"/>
    </location>
</feature>
<feature type="region of interest" description="Disordered" evidence="12">
    <location>
        <begin position="1"/>
        <end position="33"/>
    </location>
</feature>
<keyword evidence="8 13" id="KW-1133">Transmembrane helix</keyword>
<sequence>MGLFSKSKQNLDEEETEPLHHGETIEMSDASSSSHNKFNRLAEGWQSVTNLVIPPPQHRSSTHIDEDDPIIPLPDIKNELKRKLYLLLEEPASSRAAFWTNVVVSLLIVFSAVTTTIETIPSFRSAKSNRVWFQLESAMVALFTLEYLLQVIAKHDTTYEFRFTILRLFRLLRLFKSYKYSNAIVMTLEVMMMAFRRSGDALSALFFFTVTCVVLFSTLLYFAERGIWDETLQTFVASDGSPSSFDSIPAAFWFVLVTITTTGYGDMVPTTFIGKLITFPAMMFGVLLIALPSIIVGRNFTIVWESMRRRQFSNRMGTNPMGGGEDILTHETPVTTSGPETNFGILPNNNEDEILNQIQQLLALTLQNQSAINRIMSVLEPNNSPCSNQKGKAPMSSSTNIVREDPFE</sequence>
<keyword evidence="4 13" id="KW-0812">Transmembrane</keyword>
<organism evidence="15 16">
    <name type="scientific">Mucor flavus</name>
    <dbReference type="NCBI Taxonomy" id="439312"/>
    <lineage>
        <taxon>Eukaryota</taxon>
        <taxon>Fungi</taxon>
        <taxon>Fungi incertae sedis</taxon>
        <taxon>Mucoromycota</taxon>
        <taxon>Mucoromycotina</taxon>
        <taxon>Mucoromycetes</taxon>
        <taxon>Mucorales</taxon>
        <taxon>Mucorineae</taxon>
        <taxon>Mucoraceae</taxon>
        <taxon>Mucor</taxon>
    </lineage>
</organism>